<dbReference type="AlphaFoldDB" id="K2MGF3"/>
<dbReference type="OrthoDB" id="244319at2759"/>
<comment type="subcellular location">
    <subcellularLocation>
        <location evidence="2">Membrane</location>
    </subcellularLocation>
</comment>
<feature type="binding site" evidence="15">
    <location>
        <position position="78"/>
    </location>
    <ligand>
        <name>Zn(2+)</name>
        <dbReference type="ChEBI" id="CHEBI:29105"/>
        <note>catalytic</note>
    </ligand>
</feature>
<keyword evidence="10 15" id="KW-0482">Metalloprotease</keyword>
<evidence type="ECO:0000256" key="15">
    <source>
        <dbReference type="PIRSR" id="PIRSR601577-2"/>
    </source>
</evidence>
<evidence type="ECO:0000256" key="12">
    <source>
        <dbReference type="ARBA" id="ARBA00023145"/>
    </source>
</evidence>
<organism evidence="17 18">
    <name type="scientific">Trypanosoma cruzi marinkellei</name>
    <dbReference type="NCBI Taxonomy" id="85056"/>
    <lineage>
        <taxon>Eukaryota</taxon>
        <taxon>Discoba</taxon>
        <taxon>Euglenozoa</taxon>
        <taxon>Kinetoplastea</taxon>
        <taxon>Metakinetoplastina</taxon>
        <taxon>Trypanosomatida</taxon>
        <taxon>Trypanosomatidae</taxon>
        <taxon>Trypanosoma</taxon>
        <taxon>Schizotrypanum</taxon>
    </lineage>
</organism>
<evidence type="ECO:0000256" key="7">
    <source>
        <dbReference type="ARBA" id="ARBA00022801"/>
    </source>
</evidence>
<comment type="catalytic activity">
    <reaction evidence="1">
        <text>Preference for hydrophobic residues at P1 and P1' and basic residues at P2' and P3'. A model nonapeptide is cleaved at -Ala-Tyr-|-Leu-Lys-Lys-.</text>
        <dbReference type="EC" id="3.4.24.36"/>
    </reaction>
</comment>
<protein>
    <recommendedName>
        <fullName evidence="16">Leishmanolysin-like peptidase</fullName>
        <ecNumber evidence="16">3.4.24.-</ecNumber>
    </recommendedName>
</protein>
<dbReference type="Gene3D" id="2.10.55.10">
    <property type="entry name" value="Leishmanolysin domain 3"/>
    <property type="match status" value="1"/>
</dbReference>
<keyword evidence="14" id="KW-0325">Glycoprotein</keyword>
<dbReference type="Proteomes" id="UP000007350">
    <property type="component" value="Unassembled WGS sequence"/>
</dbReference>
<dbReference type="GO" id="GO:0016020">
    <property type="term" value="C:membrane"/>
    <property type="evidence" value="ECO:0007669"/>
    <property type="project" value="UniProtKB-SubCell"/>
</dbReference>
<evidence type="ECO:0000256" key="13">
    <source>
        <dbReference type="ARBA" id="ARBA00023157"/>
    </source>
</evidence>
<dbReference type="Pfam" id="PF01457">
    <property type="entry name" value="Peptidase_M8"/>
    <property type="match status" value="1"/>
</dbReference>
<dbReference type="PANTHER" id="PTHR10942">
    <property type="entry name" value="LEISHMANOLYSIN-LIKE PEPTIDASE"/>
    <property type="match status" value="1"/>
</dbReference>
<keyword evidence="5 15" id="KW-0479">Metal-binding</keyword>
<keyword evidence="11" id="KW-0472">Membrane</keyword>
<evidence type="ECO:0000313" key="18">
    <source>
        <dbReference type="Proteomes" id="UP000007350"/>
    </source>
</evidence>
<evidence type="ECO:0000256" key="5">
    <source>
        <dbReference type="ARBA" id="ARBA00022723"/>
    </source>
</evidence>
<evidence type="ECO:0000256" key="11">
    <source>
        <dbReference type="ARBA" id="ARBA00023136"/>
    </source>
</evidence>
<evidence type="ECO:0000256" key="9">
    <source>
        <dbReference type="ARBA" id="ARBA00022889"/>
    </source>
</evidence>
<gene>
    <name evidence="17" type="ORF">MOQ_010112</name>
</gene>
<keyword evidence="6" id="KW-0732">Signal</keyword>
<sequence length="203" mass="22940">AWSVRVAAHEIAHAPGFSQSSVDEKSIKTSESVVRGKRRRMVAGDQVKAKAQAHFDCNSLEGMELEDEDGALTRDIPHWKERHARDELMAPTVGAGYYTALTMAVFADMGYYRVNWSMAEPMSWGNRSGCDFLQTKCNKTEKLDTKYPHMFCDANDNETLRCTSDRRHVGRAPQASLKTRGLLRIRTFALLFLRTFTKSSSEI</sequence>
<evidence type="ECO:0000313" key="17">
    <source>
        <dbReference type="EMBL" id="EKF26205.1"/>
    </source>
</evidence>
<comment type="caution">
    <text evidence="17">The sequence shown here is derived from an EMBL/GenBank/DDBJ whole genome shotgun (WGS) entry which is preliminary data.</text>
</comment>
<keyword evidence="7 16" id="KW-0378">Hydrolase</keyword>
<dbReference type="GO" id="GO:0006508">
    <property type="term" value="P:proteolysis"/>
    <property type="evidence" value="ECO:0007669"/>
    <property type="project" value="UniProtKB-KW"/>
</dbReference>
<name>K2MGF3_TRYCR</name>
<accession>K2MGF3</accession>
<proteinExistence type="inferred from homology"/>
<dbReference type="GO" id="GO:0007155">
    <property type="term" value="P:cell adhesion"/>
    <property type="evidence" value="ECO:0007669"/>
    <property type="project" value="UniProtKB-KW"/>
</dbReference>
<evidence type="ECO:0000256" key="1">
    <source>
        <dbReference type="ARBA" id="ARBA00001249"/>
    </source>
</evidence>
<evidence type="ECO:0000256" key="10">
    <source>
        <dbReference type="ARBA" id="ARBA00023049"/>
    </source>
</evidence>
<keyword evidence="13" id="KW-1015">Disulfide bond</keyword>
<keyword evidence="4 16" id="KW-0645">Protease</keyword>
<dbReference type="InterPro" id="IPR001577">
    <property type="entry name" value="Peptidase_M8"/>
</dbReference>
<evidence type="ECO:0000256" key="2">
    <source>
        <dbReference type="ARBA" id="ARBA00004370"/>
    </source>
</evidence>
<comment type="similarity">
    <text evidence="3 16">Belongs to the peptidase M8 family.</text>
</comment>
<keyword evidence="12" id="KW-0865">Zymogen</keyword>
<evidence type="ECO:0000256" key="4">
    <source>
        <dbReference type="ARBA" id="ARBA00022670"/>
    </source>
</evidence>
<dbReference type="GO" id="GO:0005737">
    <property type="term" value="C:cytoplasm"/>
    <property type="evidence" value="ECO:0007669"/>
    <property type="project" value="TreeGrafter"/>
</dbReference>
<evidence type="ECO:0000256" key="14">
    <source>
        <dbReference type="ARBA" id="ARBA00023180"/>
    </source>
</evidence>
<feature type="non-terminal residue" evidence="17">
    <location>
        <position position="203"/>
    </location>
</feature>
<dbReference type="FunFam" id="3.90.132.10:FF:000001">
    <property type="entry name" value="leishmanolysin-like peptidase isoform X2"/>
    <property type="match status" value="1"/>
</dbReference>
<dbReference type="EC" id="3.4.24.-" evidence="16"/>
<evidence type="ECO:0000256" key="3">
    <source>
        <dbReference type="ARBA" id="ARBA00005860"/>
    </source>
</evidence>
<dbReference type="PANTHER" id="PTHR10942:SF0">
    <property type="entry name" value="LEISHMANOLYSIN-LIKE PEPTIDASE"/>
    <property type="match status" value="1"/>
</dbReference>
<dbReference type="GO" id="GO:0004222">
    <property type="term" value="F:metalloendopeptidase activity"/>
    <property type="evidence" value="ECO:0007669"/>
    <property type="project" value="UniProtKB-UniRule"/>
</dbReference>
<dbReference type="Gene3D" id="3.90.132.10">
    <property type="entry name" value="Leishmanolysin , domain 2"/>
    <property type="match status" value="1"/>
</dbReference>
<dbReference type="PRINTS" id="PR00782">
    <property type="entry name" value="LSHMANOLYSIN"/>
</dbReference>
<dbReference type="SUPFAM" id="SSF55486">
    <property type="entry name" value="Metalloproteases ('zincins'), catalytic domain"/>
    <property type="match status" value="1"/>
</dbReference>
<evidence type="ECO:0000256" key="16">
    <source>
        <dbReference type="RuleBase" id="RU366077"/>
    </source>
</evidence>
<keyword evidence="8 15" id="KW-0862">Zinc</keyword>
<dbReference type="GO" id="GO:0046872">
    <property type="term" value="F:metal ion binding"/>
    <property type="evidence" value="ECO:0007669"/>
    <property type="project" value="UniProtKB-KW"/>
</dbReference>
<comment type="cofactor">
    <cofactor evidence="15 16">
        <name>Zn(2+)</name>
        <dbReference type="ChEBI" id="CHEBI:29105"/>
    </cofactor>
    <text evidence="15 16">Binds 1 zinc ion per subunit.</text>
</comment>
<keyword evidence="9" id="KW-0130">Cell adhesion</keyword>
<feature type="non-terminal residue" evidence="17">
    <location>
        <position position="1"/>
    </location>
</feature>
<evidence type="ECO:0000256" key="6">
    <source>
        <dbReference type="ARBA" id="ARBA00022729"/>
    </source>
</evidence>
<dbReference type="EMBL" id="AHKC01021562">
    <property type="protein sequence ID" value="EKF26205.1"/>
    <property type="molecule type" value="Genomic_DNA"/>
</dbReference>
<reference evidence="17 18" key="1">
    <citation type="journal article" date="2012" name="BMC Genomics">
        <title>Comparative genomic analysis of human infective Trypanosoma cruzi lineages with the bat-restricted subspecies T. cruzi marinkellei.</title>
        <authorList>
            <person name="Franzen O."/>
            <person name="Talavera-Lopez C."/>
            <person name="Ochaya S."/>
            <person name="Butler C.E."/>
            <person name="Messenger L.A."/>
            <person name="Lewis M.D."/>
            <person name="Llewellyn M.S."/>
            <person name="Marinkelle C.J."/>
            <person name="Tyler K.M."/>
            <person name="Miles M.A."/>
            <person name="Andersson B."/>
        </authorList>
    </citation>
    <scope>NUCLEOTIDE SEQUENCE [LARGE SCALE GENOMIC DNA]</scope>
    <source>
        <strain evidence="17 18">B7</strain>
    </source>
</reference>
<keyword evidence="18" id="KW-1185">Reference proteome</keyword>
<evidence type="ECO:0000256" key="8">
    <source>
        <dbReference type="ARBA" id="ARBA00022833"/>
    </source>
</evidence>